<dbReference type="RefSeq" id="WP_073234184.1">
    <property type="nucleotide sequence ID" value="NZ_FQUQ01000005.1"/>
</dbReference>
<keyword evidence="2" id="KW-0560">Oxidoreductase</keyword>
<accession>A0A1M5IS40</accession>
<dbReference type="Proteomes" id="UP000184287">
    <property type="component" value="Unassembled WGS sequence"/>
</dbReference>
<dbReference type="AlphaFoldDB" id="A0A1M5IS40"/>
<dbReference type="PANTHER" id="PTHR33336:SF3">
    <property type="entry name" value="ABM DOMAIN-CONTAINING PROTEIN"/>
    <property type="match status" value="1"/>
</dbReference>
<dbReference type="SUPFAM" id="SSF54909">
    <property type="entry name" value="Dimeric alpha+beta barrel"/>
    <property type="match status" value="1"/>
</dbReference>
<reference evidence="3" key="1">
    <citation type="submission" date="2016-11" db="EMBL/GenBank/DDBJ databases">
        <authorList>
            <person name="Varghese N."/>
            <person name="Submissions S."/>
        </authorList>
    </citation>
    <scope>NUCLEOTIDE SEQUENCE [LARGE SCALE GENOMIC DNA]</scope>
    <source>
        <strain evidence="3">DSM 16990</strain>
    </source>
</reference>
<dbReference type="EMBL" id="FQUQ01000005">
    <property type="protein sequence ID" value="SHG30790.1"/>
    <property type="molecule type" value="Genomic_DNA"/>
</dbReference>
<evidence type="ECO:0000259" key="1">
    <source>
        <dbReference type="PROSITE" id="PS51725"/>
    </source>
</evidence>
<dbReference type="Gene3D" id="3.30.70.100">
    <property type="match status" value="1"/>
</dbReference>
<dbReference type="InterPro" id="IPR007138">
    <property type="entry name" value="ABM_dom"/>
</dbReference>
<keyword evidence="2" id="KW-0503">Monooxygenase</keyword>
<dbReference type="InterPro" id="IPR011008">
    <property type="entry name" value="Dimeric_a/b-barrel"/>
</dbReference>
<dbReference type="InterPro" id="IPR050744">
    <property type="entry name" value="AI-2_Isomerase_LsrG"/>
</dbReference>
<sequence length="96" mass="11214">MNIYLTAIVKSKEGNSDVMKNMLQQLVVDSRKEHACLQYDLHQDKDNNNVFIFHEIWENQEGWDLHNSQPHISRFISDSADFIDGTVTIYKTDKLS</sequence>
<dbReference type="PROSITE" id="PS51725">
    <property type="entry name" value="ABM"/>
    <property type="match status" value="1"/>
</dbReference>
<name>A0A1M5IS40_9SPHI</name>
<evidence type="ECO:0000313" key="2">
    <source>
        <dbReference type="EMBL" id="SHG30790.1"/>
    </source>
</evidence>
<protein>
    <submittedName>
        <fullName evidence="2">Quinol monooxygenase YgiN</fullName>
    </submittedName>
</protein>
<organism evidence="2 3">
    <name type="scientific">Pedobacter caeni</name>
    <dbReference type="NCBI Taxonomy" id="288992"/>
    <lineage>
        <taxon>Bacteria</taxon>
        <taxon>Pseudomonadati</taxon>
        <taxon>Bacteroidota</taxon>
        <taxon>Sphingobacteriia</taxon>
        <taxon>Sphingobacteriales</taxon>
        <taxon>Sphingobacteriaceae</taxon>
        <taxon>Pedobacter</taxon>
    </lineage>
</organism>
<dbReference type="STRING" id="288992.SAMN04488522_10531"/>
<dbReference type="PANTHER" id="PTHR33336">
    <property type="entry name" value="QUINOL MONOOXYGENASE YGIN-RELATED"/>
    <property type="match status" value="1"/>
</dbReference>
<feature type="domain" description="ABM" evidence="1">
    <location>
        <begin position="3"/>
        <end position="91"/>
    </location>
</feature>
<proteinExistence type="predicted"/>
<dbReference type="OrthoDB" id="9806189at2"/>
<evidence type="ECO:0000313" key="3">
    <source>
        <dbReference type="Proteomes" id="UP000184287"/>
    </source>
</evidence>
<gene>
    <name evidence="2" type="ORF">SAMN04488522_10531</name>
</gene>
<dbReference type="GO" id="GO:0004497">
    <property type="term" value="F:monooxygenase activity"/>
    <property type="evidence" value="ECO:0007669"/>
    <property type="project" value="UniProtKB-KW"/>
</dbReference>
<keyword evidence="3" id="KW-1185">Reference proteome</keyword>
<dbReference type="Pfam" id="PF03992">
    <property type="entry name" value="ABM"/>
    <property type="match status" value="1"/>
</dbReference>